<sequence length="270" mass="30368">MVEEEEEEEEGRAGTTAWMTTFADLMSLLMCFFVLLPSFSELDVAKYKQLSGSMREAFGGQAEEKMKFIPKGTSIITKEFSPVHPNPTAVKSMQQQSTNMRESSLDIRTAPPDESEEWALKVQEAAVAREMLDEKMKQDNDAAIEKLKEQLKRQIELGNIEIEQDDKSITIRIRERGSFRSGSSDLAREFMNTVVPVIQESLVDMHGDISVEGHTDNIPISNRSFSSNWALSSSRALTLGHKLLEDPKIDPNRLKIVGFADTRPVEPNDT</sequence>
<organism evidence="10 11">
    <name type="scientific">OM182 bacterium MED-G24</name>
    <dbReference type="NCBI Taxonomy" id="1986255"/>
    <lineage>
        <taxon>Bacteria</taxon>
        <taxon>Pseudomonadati</taxon>
        <taxon>Pseudomonadota</taxon>
        <taxon>Gammaproteobacteria</taxon>
        <taxon>OMG group</taxon>
        <taxon>OM182 clade</taxon>
    </lineage>
</organism>
<dbReference type="InterPro" id="IPR025713">
    <property type="entry name" value="MotB-like_N_dom"/>
</dbReference>
<dbReference type="EMBL" id="NTKD01000009">
    <property type="protein sequence ID" value="PDH40691.1"/>
    <property type="molecule type" value="Genomic_DNA"/>
</dbReference>
<evidence type="ECO:0000313" key="11">
    <source>
        <dbReference type="Proteomes" id="UP000219327"/>
    </source>
</evidence>
<proteinExistence type="inferred from homology"/>
<dbReference type="Pfam" id="PF13677">
    <property type="entry name" value="MotB_plug"/>
    <property type="match status" value="1"/>
</dbReference>
<accession>A0A2A5WW87</accession>
<comment type="caution">
    <text evidence="10">The sequence shown here is derived from an EMBL/GenBank/DDBJ whole genome shotgun (WGS) entry which is preliminary data.</text>
</comment>
<dbReference type="InterPro" id="IPR006665">
    <property type="entry name" value="OmpA-like"/>
</dbReference>
<gene>
    <name evidence="10" type="ORF">CNE99_02920</name>
</gene>
<evidence type="ECO:0000256" key="2">
    <source>
        <dbReference type="ARBA" id="ARBA00008914"/>
    </source>
</evidence>
<comment type="subcellular location">
    <subcellularLocation>
        <location evidence="1">Cell membrane</location>
        <topology evidence="1">Single-pass membrane protein</topology>
    </subcellularLocation>
</comment>
<evidence type="ECO:0000256" key="3">
    <source>
        <dbReference type="ARBA" id="ARBA00022475"/>
    </source>
</evidence>
<evidence type="ECO:0000256" key="5">
    <source>
        <dbReference type="ARBA" id="ARBA00022989"/>
    </source>
</evidence>
<evidence type="ECO:0000256" key="8">
    <source>
        <dbReference type="SAM" id="Phobius"/>
    </source>
</evidence>
<evidence type="ECO:0000256" key="4">
    <source>
        <dbReference type="ARBA" id="ARBA00022692"/>
    </source>
</evidence>
<dbReference type="NCBIfam" id="NF006508">
    <property type="entry name" value="PRK08944.1"/>
    <property type="match status" value="1"/>
</dbReference>
<dbReference type="Pfam" id="PF00691">
    <property type="entry name" value="OmpA"/>
    <property type="match status" value="1"/>
</dbReference>
<keyword evidence="4 8" id="KW-0812">Transmembrane</keyword>
<evidence type="ECO:0000256" key="6">
    <source>
        <dbReference type="ARBA" id="ARBA00023136"/>
    </source>
</evidence>
<dbReference type="PROSITE" id="PS51123">
    <property type="entry name" value="OMPA_2"/>
    <property type="match status" value="1"/>
</dbReference>
<dbReference type="Proteomes" id="UP000219327">
    <property type="component" value="Unassembled WGS sequence"/>
</dbReference>
<comment type="similarity">
    <text evidence="2">Belongs to the MotB family.</text>
</comment>
<dbReference type="PANTHER" id="PTHR30329:SF21">
    <property type="entry name" value="LIPOPROTEIN YIAD-RELATED"/>
    <property type="match status" value="1"/>
</dbReference>
<feature type="transmembrane region" description="Helical" evidence="8">
    <location>
        <begin position="17"/>
        <end position="39"/>
    </location>
</feature>
<dbReference type="AlphaFoldDB" id="A0A2A5WW87"/>
<dbReference type="InterPro" id="IPR036737">
    <property type="entry name" value="OmpA-like_sf"/>
</dbReference>
<evidence type="ECO:0000256" key="1">
    <source>
        <dbReference type="ARBA" id="ARBA00004162"/>
    </source>
</evidence>
<reference evidence="10 11" key="1">
    <citation type="submission" date="2017-08" db="EMBL/GenBank/DDBJ databases">
        <title>Fine stratification of microbial communities through a metagenomic profile of the photic zone.</title>
        <authorList>
            <person name="Haro-Moreno J.M."/>
            <person name="Lopez-Perez M."/>
            <person name="De La Torre J."/>
            <person name="Picazo A."/>
            <person name="Camacho A."/>
            <person name="Rodriguez-Valera F."/>
        </authorList>
    </citation>
    <scope>NUCLEOTIDE SEQUENCE [LARGE SCALE GENOMIC DNA]</scope>
    <source>
        <strain evidence="10">MED-G24</strain>
    </source>
</reference>
<keyword evidence="5 8" id="KW-1133">Transmembrane helix</keyword>
<dbReference type="CDD" id="cd07185">
    <property type="entry name" value="OmpA_C-like"/>
    <property type="match status" value="1"/>
</dbReference>
<name>A0A2A5WW87_9GAMM</name>
<dbReference type="Gene3D" id="3.30.1330.60">
    <property type="entry name" value="OmpA-like domain"/>
    <property type="match status" value="1"/>
</dbReference>
<dbReference type="PANTHER" id="PTHR30329">
    <property type="entry name" value="STATOR ELEMENT OF FLAGELLAR MOTOR COMPLEX"/>
    <property type="match status" value="1"/>
</dbReference>
<dbReference type="InterPro" id="IPR050330">
    <property type="entry name" value="Bact_OuterMem_StrucFunc"/>
</dbReference>
<dbReference type="SUPFAM" id="SSF103088">
    <property type="entry name" value="OmpA-like"/>
    <property type="match status" value="1"/>
</dbReference>
<evidence type="ECO:0000256" key="7">
    <source>
        <dbReference type="PROSITE-ProRule" id="PRU00473"/>
    </source>
</evidence>
<evidence type="ECO:0000313" key="10">
    <source>
        <dbReference type="EMBL" id="PDH40691.1"/>
    </source>
</evidence>
<keyword evidence="6 7" id="KW-0472">Membrane</keyword>
<dbReference type="GO" id="GO:0005886">
    <property type="term" value="C:plasma membrane"/>
    <property type="evidence" value="ECO:0007669"/>
    <property type="project" value="UniProtKB-SubCell"/>
</dbReference>
<evidence type="ECO:0000259" key="9">
    <source>
        <dbReference type="PROSITE" id="PS51123"/>
    </source>
</evidence>
<protein>
    <submittedName>
        <fullName evidence="10">Type VI secretion system protein TssL</fullName>
    </submittedName>
</protein>
<feature type="domain" description="OmpA-like" evidence="9">
    <location>
        <begin position="165"/>
        <end position="270"/>
    </location>
</feature>
<keyword evidence="3" id="KW-1003">Cell membrane</keyword>